<evidence type="ECO:0000256" key="6">
    <source>
        <dbReference type="ARBA" id="ARBA00023146"/>
    </source>
</evidence>
<dbReference type="EMBL" id="MHHS01000006">
    <property type="protein sequence ID" value="OGY37536.1"/>
    <property type="molecule type" value="Genomic_DNA"/>
</dbReference>
<dbReference type="PANTHER" id="PTHR46264">
    <property type="entry name" value="TYROSINE-TRNA LIGASE"/>
    <property type="match status" value="1"/>
</dbReference>
<dbReference type="PIRSF" id="PIRSF006588">
    <property type="entry name" value="TyrRS_arch_euk"/>
    <property type="match status" value="1"/>
</dbReference>
<protein>
    <recommendedName>
        <fullName evidence="1">tyrosine--tRNA ligase</fullName>
        <ecNumber evidence="1">6.1.1.1</ecNumber>
    </recommendedName>
    <alternativeName>
        <fullName evidence="7">Tyrosyl-tRNA synthetase</fullName>
    </alternativeName>
</protein>
<evidence type="ECO:0000256" key="5">
    <source>
        <dbReference type="ARBA" id="ARBA00022917"/>
    </source>
</evidence>
<reference evidence="10 11" key="1">
    <citation type="journal article" date="2016" name="Nat. Commun.">
        <title>Thousands of microbial genomes shed light on interconnected biogeochemical processes in an aquifer system.</title>
        <authorList>
            <person name="Anantharaman K."/>
            <person name="Brown C.T."/>
            <person name="Hug L.A."/>
            <person name="Sharon I."/>
            <person name="Castelle C.J."/>
            <person name="Probst A.J."/>
            <person name="Thomas B.C."/>
            <person name="Singh A."/>
            <person name="Wilkins M.J."/>
            <person name="Karaoz U."/>
            <person name="Brodie E.L."/>
            <person name="Williams K.H."/>
            <person name="Hubbard S.S."/>
            <person name="Banfield J.F."/>
        </authorList>
    </citation>
    <scope>NUCLEOTIDE SEQUENCE [LARGE SCALE GENOMIC DNA]</scope>
</reference>
<proteinExistence type="inferred from homology"/>
<evidence type="ECO:0000313" key="10">
    <source>
        <dbReference type="EMBL" id="OGY37536.1"/>
    </source>
</evidence>
<dbReference type="InterPro" id="IPR023617">
    <property type="entry name" value="Tyr-tRNA-ligase_arc/euk-type"/>
</dbReference>
<evidence type="ECO:0000313" key="11">
    <source>
        <dbReference type="Proteomes" id="UP000177941"/>
    </source>
</evidence>
<dbReference type="FunFam" id="1.10.240.10:FF:000011">
    <property type="entry name" value="Tyrosine--tRNA ligase"/>
    <property type="match status" value="1"/>
</dbReference>
<dbReference type="GO" id="GO:0005524">
    <property type="term" value="F:ATP binding"/>
    <property type="evidence" value="ECO:0007669"/>
    <property type="project" value="UniProtKB-KW"/>
</dbReference>
<keyword evidence="3 9" id="KW-0547">Nucleotide-binding</keyword>
<dbReference type="GO" id="GO:0004831">
    <property type="term" value="F:tyrosine-tRNA ligase activity"/>
    <property type="evidence" value="ECO:0007669"/>
    <property type="project" value="UniProtKB-EC"/>
</dbReference>
<keyword evidence="2 9" id="KW-0436">Ligase</keyword>
<dbReference type="GO" id="GO:0005737">
    <property type="term" value="C:cytoplasm"/>
    <property type="evidence" value="ECO:0007669"/>
    <property type="project" value="TreeGrafter"/>
</dbReference>
<keyword evidence="4 9" id="KW-0067">ATP-binding</keyword>
<dbReference type="NCBIfam" id="NF006330">
    <property type="entry name" value="PRK08560.1"/>
    <property type="match status" value="1"/>
</dbReference>
<dbReference type="EC" id="6.1.1.1" evidence="1"/>
<evidence type="ECO:0000256" key="1">
    <source>
        <dbReference type="ARBA" id="ARBA00013160"/>
    </source>
</evidence>
<dbReference type="Pfam" id="PF00579">
    <property type="entry name" value="tRNA-synt_1b"/>
    <property type="match status" value="1"/>
</dbReference>
<keyword evidence="6 9" id="KW-0030">Aminoacyl-tRNA synthetase</keyword>
<evidence type="ECO:0000256" key="2">
    <source>
        <dbReference type="ARBA" id="ARBA00022598"/>
    </source>
</evidence>
<dbReference type="InterPro" id="IPR050489">
    <property type="entry name" value="Tyr-tRNA_synthase"/>
</dbReference>
<dbReference type="AlphaFoldDB" id="A0A1G1XCF9"/>
<dbReference type="PANTHER" id="PTHR46264:SF4">
    <property type="entry name" value="TYROSINE--TRNA LIGASE, CYTOPLASMIC"/>
    <property type="match status" value="1"/>
</dbReference>
<dbReference type="Gene3D" id="3.40.50.620">
    <property type="entry name" value="HUPs"/>
    <property type="match status" value="2"/>
</dbReference>
<dbReference type="SUPFAM" id="SSF52374">
    <property type="entry name" value="Nucleotidylyl transferase"/>
    <property type="match status" value="1"/>
</dbReference>
<comment type="similarity">
    <text evidence="9">Belongs to the class-I aminoacyl-tRNA synthetase family.</text>
</comment>
<keyword evidence="5 9" id="KW-0648">Protein biosynthesis</keyword>
<evidence type="ECO:0000256" key="4">
    <source>
        <dbReference type="ARBA" id="ARBA00022840"/>
    </source>
</evidence>
<evidence type="ECO:0000256" key="3">
    <source>
        <dbReference type="ARBA" id="ARBA00022741"/>
    </source>
</evidence>
<accession>A0A1G1XCF9</accession>
<comment type="catalytic activity">
    <reaction evidence="8">
        <text>tRNA(Tyr) + L-tyrosine + ATP = L-tyrosyl-tRNA(Tyr) + AMP + diphosphate + H(+)</text>
        <dbReference type="Rhea" id="RHEA:10220"/>
        <dbReference type="Rhea" id="RHEA-COMP:9706"/>
        <dbReference type="Rhea" id="RHEA-COMP:9707"/>
        <dbReference type="ChEBI" id="CHEBI:15378"/>
        <dbReference type="ChEBI" id="CHEBI:30616"/>
        <dbReference type="ChEBI" id="CHEBI:33019"/>
        <dbReference type="ChEBI" id="CHEBI:58315"/>
        <dbReference type="ChEBI" id="CHEBI:78442"/>
        <dbReference type="ChEBI" id="CHEBI:78536"/>
        <dbReference type="ChEBI" id="CHEBI:456215"/>
        <dbReference type="EC" id="6.1.1.1"/>
    </reaction>
</comment>
<name>A0A1G1XCF9_9BACT</name>
<dbReference type="GO" id="GO:0006437">
    <property type="term" value="P:tyrosyl-tRNA aminoacylation"/>
    <property type="evidence" value="ECO:0007669"/>
    <property type="project" value="TreeGrafter"/>
</dbReference>
<evidence type="ECO:0000256" key="8">
    <source>
        <dbReference type="ARBA" id="ARBA00048248"/>
    </source>
</evidence>
<gene>
    <name evidence="10" type="ORF">A3E36_04705</name>
</gene>
<dbReference type="InterPro" id="IPR014729">
    <property type="entry name" value="Rossmann-like_a/b/a_fold"/>
</dbReference>
<evidence type="ECO:0000256" key="7">
    <source>
        <dbReference type="ARBA" id="ARBA00033323"/>
    </source>
</evidence>
<sequence length="366" mass="40475">MTEKQEIINRLKANLAEIITPEEFEALIARVDAGEKITHYIGFEISGYVHIGQGIMSALVIKDLQALGVHCTIWLADWHTAINNKLDGTKETAAKIGKGYFTEAMKACLLAVGADGNAVEFRLASEWYAKDAMEYWDTVVKVAKNTTLARMQRSISIMGKESGEDVELATLLYPAMQVADIFYQDIVIAHASMDQRKAHVVMRDVANKISPSLRQGFGGQGKPIAIHHALIDSLTGDNKMSKSKPDSAVFVHDDAESINAKIKKAFCEEKNIEKNPILNWTKNILFWNRATPFAIEREEKFGGNISFASYEELETAFANGDVHPMDLKSAVAQEIIALLAPARAHFAKPEIAAMKQELDDVIAKRG</sequence>
<evidence type="ECO:0000256" key="9">
    <source>
        <dbReference type="RuleBase" id="RU363036"/>
    </source>
</evidence>
<comment type="caution">
    <text evidence="10">The sequence shown here is derived from an EMBL/GenBank/DDBJ whole genome shotgun (WGS) entry which is preliminary data.</text>
</comment>
<dbReference type="InterPro" id="IPR002305">
    <property type="entry name" value="aa-tRNA-synth_Ic"/>
</dbReference>
<dbReference type="Proteomes" id="UP000177941">
    <property type="component" value="Unassembled WGS sequence"/>
</dbReference>
<organism evidence="10 11">
    <name type="scientific">Candidatus Andersenbacteria bacterium RIFCSPHIGHO2_12_FULL_45_11b</name>
    <dbReference type="NCBI Taxonomy" id="1797282"/>
    <lineage>
        <taxon>Bacteria</taxon>
        <taxon>Candidatus Anderseniibacteriota</taxon>
    </lineage>
</organism>